<reference evidence="3 4" key="1">
    <citation type="submission" date="2021-06" db="EMBL/GenBank/DDBJ databases">
        <authorList>
            <person name="Sun Q."/>
            <person name="Li D."/>
        </authorList>
    </citation>
    <scope>NUCLEOTIDE SEQUENCE [LARGE SCALE GENOMIC DNA]</scope>
    <source>
        <strain evidence="3 4">MSJd-7</strain>
    </source>
</reference>
<feature type="domain" description="FMN-binding" evidence="2">
    <location>
        <begin position="537"/>
        <end position="619"/>
    </location>
</feature>
<feature type="region of interest" description="Disordered" evidence="1">
    <location>
        <begin position="555"/>
        <end position="576"/>
    </location>
</feature>
<evidence type="ECO:0000259" key="2">
    <source>
        <dbReference type="SMART" id="SM00900"/>
    </source>
</evidence>
<accession>A0ABS6EQF0</accession>
<dbReference type="Pfam" id="PF04205">
    <property type="entry name" value="FMN_bind"/>
    <property type="match status" value="5"/>
</dbReference>
<feature type="region of interest" description="Disordered" evidence="1">
    <location>
        <begin position="155"/>
        <end position="175"/>
    </location>
</feature>
<feature type="compositionally biased region" description="Low complexity" evidence="1">
    <location>
        <begin position="270"/>
        <end position="290"/>
    </location>
</feature>
<dbReference type="SMART" id="SM00900">
    <property type="entry name" value="FMN_bind"/>
    <property type="match status" value="5"/>
</dbReference>
<dbReference type="Proteomes" id="UP000783588">
    <property type="component" value="Unassembled WGS sequence"/>
</dbReference>
<feature type="domain" description="FMN-binding" evidence="2">
    <location>
        <begin position="312"/>
        <end position="385"/>
    </location>
</feature>
<feature type="domain" description="FMN-binding" evidence="2">
    <location>
        <begin position="77"/>
        <end position="151"/>
    </location>
</feature>
<feature type="compositionally biased region" description="Polar residues" evidence="1">
    <location>
        <begin position="555"/>
        <end position="569"/>
    </location>
</feature>
<evidence type="ECO:0000256" key="1">
    <source>
        <dbReference type="SAM" id="MobiDB-lite"/>
    </source>
</evidence>
<feature type="region of interest" description="Disordered" evidence="1">
    <location>
        <begin position="270"/>
        <end position="297"/>
    </location>
</feature>
<keyword evidence="4" id="KW-1185">Reference proteome</keyword>
<feature type="compositionally biased region" description="Low complexity" evidence="1">
    <location>
        <begin position="159"/>
        <end position="174"/>
    </location>
</feature>
<name>A0ABS6EQF0_9FIRM</name>
<protein>
    <submittedName>
        <fullName evidence="3">FMN-binding protein</fullName>
    </submittedName>
</protein>
<dbReference type="EMBL" id="JAHLQI010000002">
    <property type="protein sequence ID" value="MBU5489893.1"/>
    <property type="molecule type" value="Genomic_DNA"/>
</dbReference>
<dbReference type="InterPro" id="IPR007329">
    <property type="entry name" value="FMN-bd"/>
</dbReference>
<comment type="caution">
    <text evidence="3">The sequence shown here is derived from an EMBL/GenBank/DDBJ whole genome shotgun (WGS) entry which is preliminary data.</text>
</comment>
<feature type="domain" description="FMN-binding" evidence="2">
    <location>
        <begin position="417"/>
        <end position="493"/>
    </location>
</feature>
<dbReference type="RefSeq" id="WP_216469548.1">
    <property type="nucleotide sequence ID" value="NZ_JAHLQI010000002.1"/>
</dbReference>
<feature type="domain" description="FMN-binding" evidence="2">
    <location>
        <begin position="193"/>
        <end position="268"/>
    </location>
</feature>
<organism evidence="3 4">
    <name type="scientific">Butyricicoccus intestinisimiae</name>
    <dbReference type="NCBI Taxonomy" id="2841509"/>
    <lineage>
        <taxon>Bacteria</taxon>
        <taxon>Bacillati</taxon>
        <taxon>Bacillota</taxon>
        <taxon>Clostridia</taxon>
        <taxon>Eubacteriales</taxon>
        <taxon>Butyricicoccaceae</taxon>
        <taxon>Butyricicoccus</taxon>
    </lineage>
</organism>
<sequence length="621" mass="63474">MRIFYNQSVDAIARRLIPGIAVAALAAWGVASGGAVLEDIPELTSKAQAANLGSGSAGAAADAGSWQDGTWTGTAQGYGGDVTVSVTIANKKITAIEVVSASAETPSFFSRAKAIIPKIIEAQNPDVDVVSGATYSSNGIINAVKNALTKASGGTVTETSNGGAASNAAGSTSSDAFQDGTYKDGTYTGSAAGFRGNITVSVTISGGKIASINVVSAPGNDEPYLSKAKTLIAKVLAKQSPNGVDTVSGATYSSNGILNAIKNALTKAAGGTVSETPSSGGTTGGDTSPSKLDKDTYTGTYKDGTYTGTGKGYKGTVTAKVTISGGKIKTIDVSGSDDAAYFGKAKNGIVNKIISGQTTNVDTVSGATYSSNGIISAVRNALKKAQTTGGTTTDDEDKKDEKTYTDTKTEFYGIGYGYRSGRIVLKVTASGGALKGVDVIEKNDQDDDYFNDAMEIVEKVKNGKNINVVDTVSGATYSSKGILTALTEALNKAVIAGQYTPPKETPDTPDTPELTPEGKTYTETVAVNPDADKDFEAYELLVDVTVQDGKVTSVSLNASNGYGSNSEEQATNKKRSEKAVNMNLIGKSTSEIDGADVISKATCSSISIKQAVKQALAKAEG</sequence>
<evidence type="ECO:0000313" key="3">
    <source>
        <dbReference type="EMBL" id="MBU5489893.1"/>
    </source>
</evidence>
<proteinExistence type="predicted"/>
<evidence type="ECO:0000313" key="4">
    <source>
        <dbReference type="Proteomes" id="UP000783588"/>
    </source>
</evidence>
<gene>
    <name evidence="3" type="ORF">KQI75_04540</name>
</gene>